<dbReference type="Pfam" id="PF22679">
    <property type="entry name" value="T1R_D3-like"/>
    <property type="match status" value="1"/>
</dbReference>
<keyword evidence="4" id="KW-0540">Nuclease</keyword>
<dbReference type="PANTHER" id="PTHR30195:SF16">
    <property type="entry name" value="TYPE I RESTRICTION ENZYME ENDONUCLEASE SUBUNIT"/>
    <property type="match status" value="1"/>
</dbReference>
<dbReference type="GO" id="GO:0009035">
    <property type="term" value="F:type I site-specific deoxyribonuclease activity"/>
    <property type="evidence" value="ECO:0007669"/>
    <property type="project" value="UniProtKB-EC"/>
</dbReference>
<dbReference type="InterPro" id="IPR022625">
    <property type="entry name" value="TypeI_RM_Rsu_C"/>
</dbReference>
<comment type="similarity">
    <text evidence="2 11">Belongs to the HsdR family.</text>
</comment>
<dbReference type="Gene3D" id="3.90.1570.50">
    <property type="match status" value="1"/>
</dbReference>
<feature type="domain" description="Helicase ATP-binding" evidence="12">
    <location>
        <begin position="283"/>
        <end position="454"/>
    </location>
</feature>
<evidence type="ECO:0000313" key="14">
    <source>
        <dbReference type="Proteomes" id="UP000021369"/>
    </source>
</evidence>
<evidence type="ECO:0000256" key="9">
    <source>
        <dbReference type="ARBA" id="ARBA00022840"/>
    </source>
</evidence>
<dbReference type="InterPro" id="IPR051268">
    <property type="entry name" value="Type-I_R_enzyme_R_subunit"/>
</dbReference>
<dbReference type="EC" id="3.1.21.3" evidence="11"/>
<dbReference type="NCBIfam" id="TIGR00348">
    <property type="entry name" value="hsdR"/>
    <property type="match status" value="1"/>
</dbReference>
<dbReference type="SUPFAM" id="SSF52540">
    <property type="entry name" value="P-loop containing nucleoside triphosphate hydrolases"/>
    <property type="match status" value="1"/>
</dbReference>
<evidence type="ECO:0000313" key="13">
    <source>
        <dbReference type="EMBL" id="EXM37533.1"/>
    </source>
</evidence>
<proteinExistence type="inferred from homology"/>
<evidence type="ECO:0000259" key="12">
    <source>
        <dbReference type="PROSITE" id="PS51192"/>
    </source>
</evidence>
<protein>
    <recommendedName>
        <fullName evidence="11">Type I restriction enzyme endonuclease subunit</fullName>
        <shortName evidence="11">R protein</shortName>
        <ecNumber evidence="11">3.1.21.3</ecNumber>
    </recommendedName>
    <alternativeName>
        <fullName evidence="11">Type-1 restriction enzyme R protein</fullName>
    </alternativeName>
</protein>
<evidence type="ECO:0000256" key="4">
    <source>
        <dbReference type="ARBA" id="ARBA00022722"/>
    </source>
</evidence>
<keyword evidence="10 11" id="KW-0238">DNA-binding</keyword>
<keyword evidence="5 11" id="KW-0547">Nucleotide-binding</keyword>
<reference evidence="13 14" key="1">
    <citation type="submission" date="2013-06" db="EMBL/GenBank/DDBJ databases">
        <title>Rumen cellulosomics: divergent fiber-degrading strategies revealed by comparative genome-wide analysis of six Ruminococcal strains.</title>
        <authorList>
            <person name="Dassa B."/>
            <person name="Borovok I."/>
            <person name="Lamed R."/>
            <person name="Flint H."/>
            <person name="Yeoman C.J."/>
            <person name="White B."/>
            <person name="Bayer E.A."/>
        </authorList>
    </citation>
    <scope>NUCLEOTIDE SEQUENCE [LARGE SCALE GENOMIC DNA]</scope>
    <source>
        <strain evidence="13 14">SY3</strain>
    </source>
</reference>
<dbReference type="SMART" id="SM00487">
    <property type="entry name" value="DEXDc"/>
    <property type="match status" value="1"/>
</dbReference>
<dbReference type="AlphaFoldDB" id="A0A011VSI3"/>
<evidence type="ECO:0000256" key="11">
    <source>
        <dbReference type="RuleBase" id="RU364115"/>
    </source>
</evidence>
<dbReference type="Pfam" id="PF18766">
    <property type="entry name" value="SWI2_SNF2"/>
    <property type="match status" value="1"/>
</dbReference>
<dbReference type="PROSITE" id="PS51192">
    <property type="entry name" value="HELICASE_ATP_BIND_1"/>
    <property type="match status" value="1"/>
</dbReference>
<dbReference type="Gene3D" id="3.40.50.300">
    <property type="entry name" value="P-loop containing nucleotide triphosphate hydrolases"/>
    <property type="match status" value="2"/>
</dbReference>
<dbReference type="Pfam" id="PF12008">
    <property type="entry name" value="EcoR124_C"/>
    <property type="match status" value="1"/>
</dbReference>
<dbReference type="GO" id="GO:0009307">
    <property type="term" value="P:DNA restriction-modification system"/>
    <property type="evidence" value="ECO:0007669"/>
    <property type="project" value="UniProtKB-KW"/>
</dbReference>
<evidence type="ECO:0000256" key="3">
    <source>
        <dbReference type="ARBA" id="ARBA00011296"/>
    </source>
</evidence>
<dbReference type="InterPro" id="IPR004473">
    <property type="entry name" value="Restrct_endonuc_typeI_HsdR"/>
</dbReference>
<comment type="catalytic activity">
    <reaction evidence="1 11">
        <text>Endonucleolytic cleavage of DNA to give random double-stranded fragments with terminal 5'-phosphates, ATP is simultaneously hydrolyzed.</text>
        <dbReference type="EC" id="3.1.21.3"/>
    </reaction>
</comment>
<name>A0A011VSI3_RUMAL</name>
<dbReference type="GO" id="GO:0005524">
    <property type="term" value="F:ATP binding"/>
    <property type="evidence" value="ECO:0007669"/>
    <property type="project" value="UniProtKB-KW"/>
</dbReference>
<organism evidence="13 14">
    <name type="scientific">Ruminococcus albus SY3</name>
    <dbReference type="NCBI Taxonomy" id="1341156"/>
    <lineage>
        <taxon>Bacteria</taxon>
        <taxon>Bacillati</taxon>
        <taxon>Bacillota</taxon>
        <taxon>Clostridia</taxon>
        <taxon>Eubacteriales</taxon>
        <taxon>Oscillospiraceae</taxon>
        <taxon>Ruminococcus</taxon>
    </lineage>
</organism>
<evidence type="ECO:0000256" key="7">
    <source>
        <dbReference type="ARBA" id="ARBA00022759"/>
    </source>
</evidence>
<keyword evidence="9 11" id="KW-0067">ATP-binding</keyword>
<keyword evidence="8 11" id="KW-0378">Hydrolase</keyword>
<dbReference type="Pfam" id="PF04313">
    <property type="entry name" value="HSDR_N"/>
    <property type="match status" value="1"/>
</dbReference>
<evidence type="ECO:0000256" key="8">
    <source>
        <dbReference type="ARBA" id="ARBA00022801"/>
    </source>
</evidence>
<comment type="function">
    <text evidence="11">Subunit R is required for both nuclease and ATPase activities, but not for modification.</text>
</comment>
<accession>A0A011VSI3</accession>
<gene>
    <name evidence="13" type="ORF">RASY3_13315</name>
</gene>
<comment type="subunit">
    <text evidence="3 11">The type I restriction/modification system is composed of three polypeptides R, M and S.</text>
</comment>
<dbReference type="EMBL" id="JEOB01000004">
    <property type="protein sequence ID" value="EXM37533.1"/>
    <property type="molecule type" value="Genomic_DNA"/>
</dbReference>
<dbReference type="GO" id="GO:0004386">
    <property type="term" value="F:helicase activity"/>
    <property type="evidence" value="ECO:0007669"/>
    <property type="project" value="UniProtKB-KW"/>
</dbReference>
<dbReference type="GO" id="GO:0003677">
    <property type="term" value="F:DNA binding"/>
    <property type="evidence" value="ECO:0007669"/>
    <property type="project" value="UniProtKB-KW"/>
</dbReference>
<dbReference type="InterPro" id="IPR007409">
    <property type="entry name" value="Restrct_endonuc_type1_HsdR_N"/>
</dbReference>
<dbReference type="RefSeq" id="WP_037289043.1">
    <property type="nucleotide sequence ID" value="NZ_JEOB01000004.1"/>
</dbReference>
<comment type="caution">
    <text evidence="13">The sequence shown here is derived from an EMBL/GenBank/DDBJ whole genome shotgun (WGS) entry which is preliminary data.</text>
</comment>
<dbReference type="Proteomes" id="UP000021369">
    <property type="component" value="Unassembled WGS sequence"/>
</dbReference>
<keyword evidence="7" id="KW-0255">Endonuclease</keyword>
<dbReference type="InterPro" id="IPR014001">
    <property type="entry name" value="Helicase_ATP-bd"/>
</dbReference>
<sequence length="1048" mass="121212">MGFNLEQDFEDALINTLIRDKGWKDGVLNYPTEKDLLDNWAKIIYENNRIIDRLGDYPLTPGEMAQIMEQITALRTPLKLNGFINGGTIQIIRDNEQDNHNFKKQISLDIFDRNTIASGRTHYQIARQPKFRAKNAIYPNRRGDFCLLINGMPVIHVELKRSGVPISEAQYQIQKYLHEGVFTGLFSLVQIFVTMNPEECTYFANPGSDDRFSKKFCFHWADNQNNPINDWNAIADRLLSIPMAHRLIGLYTIADQTDNALKVMRSYQYYAAEKIADRVTKMKWDDEKIHGGYVWHTTGSGKTMTSFKSAQLIANSKDADKVVFLMDRIELGTQSLREYRGFSDETDDVQSTENTEVLITKLKSDAVKDTLIVTSIQKMSRIKEADGVNTTDIDTINKKRIVFIVDECHRSVFGEMLSAIKFTFPNAVFIGFSGTPILEINKKKNSTTADVFGNELEGTRYTVADGMRDGNVLGFDSIPQPTYKDNDLRRAVALEKAKVSSEEEIADDEKKRNIYFHWMEEVPMGEQLDDDGDRLESIEGQLTEAQYDRDEHREAVVEDILENWNSQSHFGKFHAILATSSIPEAIKYYQLFKAQNTKLKITAVFDPSDNNSEGTIEKIDGIVEILTDYNNLYFNGSSAFRVSNYTAFKKDVCSRLAHKDPYLAIENDKTKCLDILIVVDQMLTGYDSKWLNTLYLDKYYKWSNIEMIIQAFSRTNRVFTDDKPHGIVRYYRRPYSMQNIIAYAFEQYSGANTLGVFVQKLRPNLENMNAVFNEISELFNNAGIPDFSRLPDNTADKQQFSKLFRNLNKFLEPAKVQGFVWDKLVYEFENNYTVVLQFDETIYNILLIRYKELRRGGTGGSEDEAYDIDSYLMSLSTDKIDSAYMDSRFKKYVKLTIDGTDEETRREILNELHKSFASLTQEQQKYANILLKDIQNKEIVIDDSKSIMDYINDYQNRAKKKLIHEISENLGISEQALYYFMELHVTEENINAFNRFEELVQKADISRAKFYFESIEHTTLPERKVWPKLRKKLKEFILNDGVEIEENE</sequence>
<keyword evidence="13" id="KW-0347">Helicase</keyword>
<keyword evidence="14" id="KW-1185">Reference proteome</keyword>
<dbReference type="CDD" id="cd22332">
    <property type="entry name" value="HsdR_N"/>
    <property type="match status" value="1"/>
</dbReference>
<dbReference type="InterPro" id="IPR027417">
    <property type="entry name" value="P-loop_NTPase"/>
</dbReference>
<dbReference type="PANTHER" id="PTHR30195">
    <property type="entry name" value="TYPE I SITE-SPECIFIC DEOXYRIBONUCLEASE PROTEIN SUBUNIT M AND R"/>
    <property type="match status" value="1"/>
</dbReference>
<evidence type="ECO:0000256" key="6">
    <source>
        <dbReference type="ARBA" id="ARBA00022747"/>
    </source>
</evidence>
<dbReference type="PATRIC" id="fig|1341156.4.peg.3686"/>
<evidence type="ECO:0000256" key="1">
    <source>
        <dbReference type="ARBA" id="ARBA00000851"/>
    </source>
</evidence>
<evidence type="ECO:0000256" key="10">
    <source>
        <dbReference type="ARBA" id="ARBA00023125"/>
    </source>
</evidence>
<evidence type="ECO:0000256" key="2">
    <source>
        <dbReference type="ARBA" id="ARBA00008598"/>
    </source>
</evidence>
<dbReference type="InterPro" id="IPR040980">
    <property type="entry name" value="SWI2_SNF2"/>
</dbReference>
<keyword evidence="6 11" id="KW-0680">Restriction system</keyword>
<dbReference type="InterPro" id="IPR055180">
    <property type="entry name" value="HsdR_RecA-like_helicase_dom_2"/>
</dbReference>
<dbReference type="OrthoDB" id="9758243at2"/>
<evidence type="ECO:0000256" key="5">
    <source>
        <dbReference type="ARBA" id="ARBA00022741"/>
    </source>
</evidence>